<dbReference type="GO" id="GO:0004713">
    <property type="term" value="F:protein tyrosine kinase activity"/>
    <property type="evidence" value="ECO:0007669"/>
    <property type="project" value="TreeGrafter"/>
</dbReference>
<feature type="compositionally biased region" description="Low complexity" evidence="6">
    <location>
        <begin position="258"/>
        <end position="267"/>
    </location>
</feature>
<organism evidence="8 9">
    <name type="scientific">Uncinocarpus reesii (strain UAMH 1704)</name>
    <dbReference type="NCBI Taxonomy" id="336963"/>
    <lineage>
        <taxon>Eukaryota</taxon>
        <taxon>Fungi</taxon>
        <taxon>Dikarya</taxon>
        <taxon>Ascomycota</taxon>
        <taxon>Pezizomycotina</taxon>
        <taxon>Eurotiomycetes</taxon>
        <taxon>Eurotiomycetidae</taxon>
        <taxon>Onygenales</taxon>
        <taxon>Onygenaceae</taxon>
        <taxon>Uncinocarpus</taxon>
    </lineage>
</organism>
<evidence type="ECO:0000259" key="7">
    <source>
        <dbReference type="PROSITE" id="PS50011"/>
    </source>
</evidence>
<dbReference type="KEGG" id="ure:UREG_00889"/>
<evidence type="ECO:0000256" key="1">
    <source>
        <dbReference type="ARBA" id="ARBA00022679"/>
    </source>
</evidence>
<dbReference type="FunFam" id="3.30.200.20:FF:000611">
    <property type="entry name" value="Protein kinase, putative"/>
    <property type="match status" value="1"/>
</dbReference>
<evidence type="ECO:0000313" key="8">
    <source>
        <dbReference type="EMBL" id="EEP76041.1"/>
    </source>
</evidence>
<dbReference type="PANTHER" id="PTHR11042">
    <property type="entry name" value="EUKARYOTIC TRANSLATION INITIATION FACTOR 2-ALPHA KINASE EIF2-ALPHA KINASE -RELATED"/>
    <property type="match status" value="1"/>
</dbReference>
<feature type="compositionally biased region" description="Low complexity" evidence="6">
    <location>
        <begin position="587"/>
        <end position="600"/>
    </location>
</feature>
<dbReference type="GO" id="GO:0110031">
    <property type="term" value="P:negative regulation of G2/MI transition of meiotic cell cycle"/>
    <property type="evidence" value="ECO:0007669"/>
    <property type="project" value="TreeGrafter"/>
</dbReference>
<dbReference type="Proteomes" id="UP000002058">
    <property type="component" value="Unassembled WGS sequence"/>
</dbReference>
<accession>C4JEY8</accession>
<keyword evidence="2" id="KW-0547">Nucleotide-binding</keyword>
<keyword evidence="1" id="KW-0808">Transferase</keyword>
<feature type="compositionally biased region" description="Polar residues" evidence="6">
    <location>
        <begin position="342"/>
        <end position="359"/>
    </location>
</feature>
<gene>
    <name evidence="8" type="ORF">UREG_00889</name>
</gene>
<dbReference type="Gene3D" id="3.30.200.20">
    <property type="entry name" value="Phosphorylase Kinase, domain 1"/>
    <property type="match status" value="1"/>
</dbReference>
<feature type="region of interest" description="Disordered" evidence="6">
    <location>
        <begin position="241"/>
        <end position="441"/>
    </location>
</feature>
<keyword evidence="9" id="KW-1185">Reference proteome</keyword>
<keyword evidence="3" id="KW-0418">Kinase</keyword>
<feature type="compositionally biased region" description="Polar residues" evidence="6">
    <location>
        <begin position="561"/>
        <end position="574"/>
    </location>
</feature>
<dbReference type="PROSITE" id="PS50011">
    <property type="entry name" value="PROTEIN_KINASE_DOM"/>
    <property type="match status" value="1"/>
</dbReference>
<dbReference type="RefSeq" id="XP_002541374.1">
    <property type="nucleotide sequence ID" value="XM_002541328.1"/>
</dbReference>
<dbReference type="GO" id="GO:0005524">
    <property type="term" value="F:ATP binding"/>
    <property type="evidence" value="ECO:0007669"/>
    <property type="project" value="UniProtKB-KW"/>
</dbReference>
<dbReference type="InterPro" id="IPR050339">
    <property type="entry name" value="CC_SR_Kinase"/>
</dbReference>
<evidence type="ECO:0000256" key="6">
    <source>
        <dbReference type="SAM" id="MobiDB-lite"/>
    </source>
</evidence>
<dbReference type="STRING" id="336963.C4JEY8"/>
<name>C4JEY8_UNCRE</name>
<evidence type="ECO:0000256" key="5">
    <source>
        <dbReference type="ARBA" id="ARBA00037982"/>
    </source>
</evidence>
<dbReference type="Pfam" id="PF00069">
    <property type="entry name" value="Pkinase"/>
    <property type="match status" value="1"/>
</dbReference>
<feature type="compositionally biased region" description="Polar residues" evidence="6">
    <location>
        <begin position="661"/>
        <end position="674"/>
    </location>
</feature>
<feature type="region of interest" description="Disordered" evidence="6">
    <location>
        <begin position="622"/>
        <end position="681"/>
    </location>
</feature>
<feature type="domain" description="Protein kinase" evidence="7">
    <location>
        <begin position="710"/>
        <end position="1047"/>
    </location>
</feature>
<feature type="compositionally biased region" description="Polar residues" evidence="6">
    <location>
        <begin position="268"/>
        <end position="294"/>
    </location>
</feature>
<feature type="region of interest" description="Disordered" evidence="6">
    <location>
        <begin position="122"/>
        <end position="227"/>
    </location>
</feature>
<dbReference type="InterPro" id="IPR000719">
    <property type="entry name" value="Prot_kinase_dom"/>
</dbReference>
<evidence type="ECO:0000256" key="3">
    <source>
        <dbReference type="ARBA" id="ARBA00022777"/>
    </source>
</evidence>
<proteinExistence type="inferred from homology"/>
<feature type="compositionally biased region" description="Basic and acidic residues" evidence="6">
    <location>
        <begin position="628"/>
        <end position="643"/>
    </location>
</feature>
<feature type="region of interest" description="Disordered" evidence="6">
    <location>
        <begin position="550"/>
        <end position="603"/>
    </location>
</feature>
<feature type="region of interest" description="Disordered" evidence="6">
    <location>
        <begin position="472"/>
        <end position="498"/>
    </location>
</feature>
<dbReference type="PROSITE" id="PS00108">
    <property type="entry name" value="PROTEIN_KINASE_ST"/>
    <property type="match status" value="1"/>
</dbReference>
<feature type="region of interest" description="Disordered" evidence="6">
    <location>
        <begin position="1"/>
        <end position="72"/>
    </location>
</feature>
<evidence type="ECO:0000256" key="2">
    <source>
        <dbReference type="ARBA" id="ARBA00022741"/>
    </source>
</evidence>
<protein>
    <recommendedName>
        <fullName evidence="7">Protein kinase domain-containing protein</fullName>
    </recommendedName>
</protein>
<dbReference type="InterPro" id="IPR011009">
    <property type="entry name" value="Kinase-like_dom_sf"/>
</dbReference>
<feature type="compositionally biased region" description="Polar residues" evidence="6">
    <location>
        <begin position="22"/>
        <end position="42"/>
    </location>
</feature>
<dbReference type="GO" id="GO:0005634">
    <property type="term" value="C:nucleus"/>
    <property type="evidence" value="ECO:0007669"/>
    <property type="project" value="TreeGrafter"/>
</dbReference>
<evidence type="ECO:0000313" key="9">
    <source>
        <dbReference type="Proteomes" id="UP000002058"/>
    </source>
</evidence>
<dbReference type="EMBL" id="CH476615">
    <property type="protein sequence ID" value="EEP76041.1"/>
    <property type="molecule type" value="Genomic_DNA"/>
</dbReference>
<dbReference type="PANTHER" id="PTHR11042:SF196">
    <property type="entry name" value="MITOSIS INHIBITOR PROTEIN KINASE SWE1"/>
    <property type="match status" value="1"/>
</dbReference>
<dbReference type="GeneID" id="8437687"/>
<reference evidence="9" key="1">
    <citation type="journal article" date="2009" name="Genome Res.">
        <title>Comparative genomic analyses of the human fungal pathogens Coccidioides and their relatives.</title>
        <authorList>
            <person name="Sharpton T.J."/>
            <person name="Stajich J.E."/>
            <person name="Rounsley S.D."/>
            <person name="Gardner M.J."/>
            <person name="Wortman J.R."/>
            <person name="Jordar V.S."/>
            <person name="Maiti R."/>
            <person name="Kodira C.D."/>
            <person name="Neafsey D.E."/>
            <person name="Zeng Q."/>
            <person name="Hung C.-Y."/>
            <person name="McMahan C."/>
            <person name="Muszewska A."/>
            <person name="Grynberg M."/>
            <person name="Mandel M.A."/>
            <person name="Kellner E.M."/>
            <person name="Barker B.M."/>
            <person name="Galgiani J.N."/>
            <person name="Orbach M.J."/>
            <person name="Kirkland T.N."/>
            <person name="Cole G.T."/>
            <person name="Henn M.R."/>
            <person name="Birren B.W."/>
            <person name="Taylor J.W."/>
        </authorList>
    </citation>
    <scope>NUCLEOTIDE SEQUENCE [LARGE SCALE GENOMIC DNA]</scope>
    <source>
        <strain evidence="9">UAMH 1704</strain>
    </source>
</reference>
<evidence type="ECO:0000256" key="4">
    <source>
        <dbReference type="ARBA" id="ARBA00022840"/>
    </source>
</evidence>
<comment type="similarity">
    <text evidence="5">Belongs to the protein kinase superfamily. Ser/Thr protein kinase family. GCN2 subfamily.</text>
</comment>
<dbReference type="FunFam" id="1.10.510.10:FF:000536">
    <property type="entry name" value="Cyclin-dependent kinase WEE1"/>
    <property type="match status" value="1"/>
</dbReference>
<dbReference type="CDD" id="cd14052">
    <property type="entry name" value="PTKc_Wee1_fungi"/>
    <property type="match status" value="1"/>
</dbReference>
<dbReference type="Gene3D" id="1.10.510.10">
    <property type="entry name" value="Transferase(Phosphotransferase) domain 1"/>
    <property type="match status" value="1"/>
</dbReference>
<dbReference type="InParanoid" id="C4JEY8"/>
<sequence>MVASFSPHRDAGGTLHFPSPSGLHSHTNSALNQLRRSLSRSPSKGADFRLLSPSRFHTSPGKHAQFISSISPSKRASSQGNLFFVSSTNSPPVAIPFSPTARIHRPGIRRYGSLSSTRLRMMPSSPAKRALAESRDHGNAGSSQTIAREPAENKPVLPAIVTEPHDSQENSTTCTTPTESLDETMVPKLVPSRIEKRRSGNFGSVSPLKRGDGLMNLDQPSFGSPVAKRRSVHGANFGSEFNLLQDNNESPDTPSPSDPSEQESSTPLFPQTPSLFSNLPKRSSSLRKSTLQQRQNDRLLFSRNRVNVDEAPDISPATPALRNRQRASVESNIFSPAKRDSFTPSTGIFASTSTPTPSHFTGFGQPVPSAHPLSRTITQSSSSSSFADDSPTHAPAPARPGSPRPIFNFSKSLPAGTSRPLVSSRLQHEESNISDSSFATPDNYRLVKPLPAAFMSTGLISKKNRNAADVHTASVTSKNMPDTPCKRTSTMLPARKPFGQSIDGDYNFRAAGSPWTPTNTSTITGKNSAPKGMGIFGRSFVKPTISRRGSIVSVDGDEGPHSQSPSMNQDSQLTMDLELPPTPTKKAFGSSISQFSGSQANGSDYTPSSIFEVGGVVSGPCSSPLNRKSIDHMSPHTPQEHQAHVLPPDPSGLSISAYGDHTSSQGPYSLNLPATPTGPREYFPHLGKRSTISLGGYSAPEVDPCLTSRFDKVELIGTGEFSQVYCVTERQPATPFVSGSRKPAFPQRLWAVKKSKQPFTGIRDRERRNTEVAILKALANSDHIISFSDSWENNNHLYIQTEFCEEGSLDVFLSQVGLKARLDDFRIWKILLELSLGLKCIHDSGFIHLDLKPANILITFEGVLKIADFGMATRWPAAEGIEGEGDREYIGPEVLMGRYDKPADIFALGLIIFEIAGNVELPDNGVSWQKLRNGDMSDVPSLTWSSETSILRDASGNPLPNSCSFDDLCSSEEPLTLDMLSDEQNVKRNRPHLVSARSGELSDPPAFMVDPSNDGALDKIVRWMISPDPTDRPVVNQIIQSFGVQWTERRRRAGATIFEGNWGPADEVLVEDAEMIDV</sequence>
<dbReference type="OMA" id="DSIVRWM"/>
<keyword evidence="4" id="KW-0067">ATP-binding</keyword>
<dbReference type="OrthoDB" id="5337378at2759"/>
<dbReference type="SMART" id="SM00220">
    <property type="entry name" value="S_TKc"/>
    <property type="match status" value="1"/>
</dbReference>
<dbReference type="HOGENOM" id="CLU_009707_0_0_1"/>
<dbReference type="InterPro" id="IPR008271">
    <property type="entry name" value="Ser/Thr_kinase_AS"/>
</dbReference>
<feature type="compositionally biased region" description="Polar residues" evidence="6">
    <location>
        <begin position="473"/>
        <end position="491"/>
    </location>
</feature>
<dbReference type="AlphaFoldDB" id="C4JEY8"/>
<dbReference type="VEuPathDB" id="FungiDB:UREG_00889"/>
<dbReference type="GO" id="GO:0005737">
    <property type="term" value="C:cytoplasm"/>
    <property type="evidence" value="ECO:0007669"/>
    <property type="project" value="TreeGrafter"/>
</dbReference>
<dbReference type="SUPFAM" id="SSF56112">
    <property type="entry name" value="Protein kinase-like (PK-like)"/>
    <property type="match status" value="1"/>
</dbReference>
<dbReference type="eggNOG" id="KOG0601">
    <property type="taxonomic scope" value="Eukaryota"/>
</dbReference>
<feature type="compositionally biased region" description="Polar residues" evidence="6">
    <location>
        <begin position="169"/>
        <end position="179"/>
    </location>
</feature>